<accession>A0A2K0WCW6</accession>
<keyword evidence="2" id="KW-1185">Reference proteome</keyword>
<evidence type="ECO:0000313" key="2">
    <source>
        <dbReference type="Proteomes" id="UP000236664"/>
    </source>
</evidence>
<sequence length="95" mass="10603">MFTDVDDLIVVPSQYVDETRNEPALDFLEFFSDNFHSGIPGFDGFAFNDRPDELLIRTINKRLTKLLNHVTAPPSAEADFATKLVLGTSPGMTKL</sequence>
<proteinExistence type="predicted"/>
<evidence type="ECO:0000313" key="1">
    <source>
        <dbReference type="EMBL" id="PNP80130.1"/>
    </source>
</evidence>
<dbReference type="STRING" id="42673.A0A2K0WCW6"/>
<dbReference type="EMBL" id="MTQA01000082">
    <property type="protein sequence ID" value="PNP80130.1"/>
    <property type="molecule type" value="Genomic_DNA"/>
</dbReference>
<gene>
    <name evidence="1" type="ORF">FNYG_06498</name>
</gene>
<organism evidence="1 2">
    <name type="scientific">Gibberella nygamai</name>
    <name type="common">Bean root rot disease fungus</name>
    <name type="synonym">Fusarium nygamai</name>
    <dbReference type="NCBI Taxonomy" id="42673"/>
    <lineage>
        <taxon>Eukaryota</taxon>
        <taxon>Fungi</taxon>
        <taxon>Dikarya</taxon>
        <taxon>Ascomycota</taxon>
        <taxon>Pezizomycotina</taxon>
        <taxon>Sordariomycetes</taxon>
        <taxon>Hypocreomycetidae</taxon>
        <taxon>Hypocreales</taxon>
        <taxon>Nectriaceae</taxon>
        <taxon>Fusarium</taxon>
        <taxon>Fusarium fujikuroi species complex</taxon>
    </lineage>
</organism>
<reference evidence="1 2" key="1">
    <citation type="submission" date="2017-06" db="EMBL/GenBank/DDBJ databases">
        <title>Genome of Fusarium nygamai isolate CS10214.</title>
        <authorList>
            <person name="Gardiner D.M."/>
            <person name="Obanor F."/>
            <person name="Kazan K."/>
        </authorList>
    </citation>
    <scope>NUCLEOTIDE SEQUENCE [LARGE SCALE GENOMIC DNA]</scope>
    <source>
        <strain evidence="1 2">CS10214</strain>
    </source>
</reference>
<dbReference type="AlphaFoldDB" id="A0A2K0WCW6"/>
<comment type="caution">
    <text evidence="1">The sequence shown here is derived from an EMBL/GenBank/DDBJ whole genome shotgun (WGS) entry which is preliminary data.</text>
</comment>
<dbReference type="OrthoDB" id="5243143at2759"/>
<protein>
    <submittedName>
        <fullName evidence="1">Uncharacterized protein</fullName>
    </submittedName>
</protein>
<name>A0A2K0WCW6_GIBNY</name>
<dbReference type="Proteomes" id="UP000236664">
    <property type="component" value="Unassembled WGS sequence"/>
</dbReference>